<dbReference type="Gene3D" id="1.10.10.10">
    <property type="entry name" value="Winged helix-like DNA-binding domain superfamily/Winged helix DNA-binding domain"/>
    <property type="match status" value="1"/>
</dbReference>
<dbReference type="NCBIfam" id="NF033788">
    <property type="entry name" value="HTH_metalloreg"/>
    <property type="match status" value="1"/>
</dbReference>
<dbReference type="InterPro" id="IPR011991">
    <property type="entry name" value="ArsR-like_HTH"/>
</dbReference>
<gene>
    <name evidence="2" type="ORF">CAL28_12270</name>
</gene>
<protein>
    <recommendedName>
        <fullName evidence="1">HTH arsR-type domain-containing protein</fullName>
    </recommendedName>
</protein>
<keyword evidence="3" id="KW-1185">Reference proteome</keyword>
<feature type="domain" description="HTH arsR-type" evidence="1">
    <location>
        <begin position="1"/>
        <end position="90"/>
    </location>
</feature>
<comment type="caution">
    <text evidence="2">The sequence shown here is derived from an EMBL/GenBank/DDBJ whole genome shotgun (WGS) entry which is preliminary data.</text>
</comment>
<accession>A0A261UE65</accession>
<dbReference type="SMART" id="SM00418">
    <property type="entry name" value="HTH_ARSR"/>
    <property type="match status" value="1"/>
</dbReference>
<dbReference type="InterPro" id="IPR001845">
    <property type="entry name" value="HTH_ArsR_DNA-bd_dom"/>
</dbReference>
<evidence type="ECO:0000313" key="2">
    <source>
        <dbReference type="EMBL" id="OZI60228.1"/>
    </source>
</evidence>
<dbReference type="InterPro" id="IPR036390">
    <property type="entry name" value="WH_DNA-bd_sf"/>
</dbReference>
<reference evidence="3" key="1">
    <citation type="submission" date="2017-05" db="EMBL/GenBank/DDBJ databases">
        <title>Complete and WGS of Bordetella genogroups.</title>
        <authorList>
            <person name="Spilker T."/>
            <person name="Lipuma J."/>
        </authorList>
    </citation>
    <scope>NUCLEOTIDE SEQUENCE [LARGE SCALE GENOMIC DNA]</scope>
    <source>
        <strain evidence="3">AU8856</strain>
    </source>
</reference>
<evidence type="ECO:0000313" key="3">
    <source>
        <dbReference type="Proteomes" id="UP000215767"/>
    </source>
</evidence>
<sequence length="108" mass="12141">MDSLDPVFNALADATRRAILVRLAQGEATVGMLGEPFTISAPAISRHLKVLEDAELIVNERRGKQRVCRLRPETLASAQQWLDFSRRFWTASLGRLDDHLKNSPKEIS</sequence>
<proteinExistence type="predicted"/>
<dbReference type="Proteomes" id="UP000215767">
    <property type="component" value="Unassembled WGS sequence"/>
</dbReference>
<dbReference type="PROSITE" id="PS50987">
    <property type="entry name" value="HTH_ARSR_2"/>
    <property type="match status" value="1"/>
</dbReference>
<name>A0A261UE65_9BORD</name>
<dbReference type="OrthoDB" id="9791888at2"/>
<dbReference type="CDD" id="cd00090">
    <property type="entry name" value="HTH_ARSR"/>
    <property type="match status" value="1"/>
</dbReference>
<organism evidence="2 3">
    <name type="scientific">Bordetella genomosp. 11</name>
    <dbReference type="NCBI Taxonomy" id="1416808"/>
    <lineage>
        <taxon>Bacteria</taxon>
        <taxon>Pseudomonadati</taxon>
        <taxon>Pseudomonadota</taxon>
        <taxon>Betaproteobacteria</taxon>
        <taxon>Burkholderiales</taxon>
        <taxon>Alcaligenaceae</taxon>
        <taxon>Bordetella</taxon>
    </lineage>
</organism>
<dbReference type="Pfam" id="PF01022">
    <property type="entry name" value="HTH_5"/>
    <property type="match status" value="1"/>
</dbReference>
<dbReference type="AlphaFoldDB" id="A0A261UE65"/>
<dbReference type="SUPFAM" id="SSF46785">
    <property type="entry name" value="Winged helix' DNA-binding domain"/>
    <property type="match status" value="1"/>
</dbReference>
<dbReference type="PANTHER" id="PTHR38600:SF2">
    <property type="entry name" value="SLL0088 PROTEIN"/>
    <property type="match status" value="1"/>
</dbReference>
<dbReference type="PANTHER" id="PTHR38600">
    <property type="entry name" value="TRANSCRIPTIONAL REGULATORY PROTEIN"/>
    <property type="match status" value="1"/>
</dbReference>
<dbReference type="EMBL" id="NEVS01000004">
    <property type="protein sequence ID" value="OZI60228.1"/>
    <property type="molecule type" value="Genomic_DNA"/>
</dbReference>
<dbReference type="RefSeq" id="WP_094841643.1">
    <property type="nucleotide sequence ID" value="NZ_NEVS01000004.1"/>
</dbReference>
<dbReference type="GO" id="GO:0003700">
    <property type="term" value="F:DNA-binding transcription factor activity"/>
    <property type="evidence" value="ECO:0007669"/>
    <property type="project" value="InterPro"/>
</dbReference>
<dbReference type="PRINTS" id="PR00778">
    <property type="entry name" value="HTHARSR"/>
</dbReference>
<dbReference type="InterPro" id="IPR036388">
    <property type="entry name" value="WH-like_DNA-bd_sf"/>
</dbReference>
<evidence type="ECO:0000259" key="1">
    <source>
        <dbReference type="PROSITE" id="PS50987"/>
    </source>
</evidence>